<accession>A0A255ED54</accession>
<proteinExistence type="predicted"/>
<dbReference type="Proteomes" id="UP000216533">
    <property type="component" value="Unassembled WGS sequence"/>
</dbReference>
<dbReference type="AlphaFoldDB" id="A0A255EAR6"/>
<dbReference type="OrthoDB" id="3237545at2"/>
<dbReference type="Gene3D" id="3.40.50.300">
    <property type="entry name" value="P-loop containing nucleotide triphosphate hydrolases"/>
    <property type="match status" value="1"/>
</dbReference>
<evidence type="ECO:0000313" key="3">
    <source>
        <dbReference type="Proteomes" id="UP000216300"/>
    </source>
</evidence>
<dbReference type="EMBL" id="NMVI01000016">
    <property type="protein sequence ID" value="OYN87455.1"/>
    <property type="molecule type" value="Genomic_DNA"/>
</dbReference>
<dbReference type="RefSeq" id="WP_094450677.1">
    <property type="nucleotide sequence ID" value="NZ_NMVI01000016.1"/>
</dbReference>
<dbReference type="Proteomes" id="UP000216300">
    <property type="component" value="Unassembled WGS sequence"/>
</dbReference>
<accession>A0A255EAR6</accession>
<evidence type="ECO:0000313" key="1">
    <source>
        <dbReference type="EMBL" id="OYN87455.1"/>
    </source>
</evidence>
<dbReference type="EMBL" id="NMVJ01000011">
    <property type="protein sequence ID" value="OYN88659.1"/>
    <property type="molecule type" value="Genomic_DNA"/>
</dbReference>
<evidence type="ECO:0000313" key="4">
    <source>
        <dbReference type="Proteomes" id="UP000216533"/>
    </source>
</evidence>
<comment type="caution">
    <text evidence="2">The sequence shown here is derived from an EMBL/GenBank/DDBJ whole genome shotgun (WGS) entry which is preliminary data.</text>
</comment>
<sequence length="159" mass="18331">MTGFLTLIDGRSGAGKTVYAQRIAEAFDTRVIHMDDLYPGWQGLAYATDTLTRILAERAAGQTPTWQRWDWYAENWGEVDTLDPERPLLVEGCGSITPTTAALADRVIWLEAPEQVRRARALERDSTDWWWQRWAEQEEIHIAQHRPHELATEVIHTFD</sequence>
<keyword evidence="3" id="KW-1185">Reference proteome</keyword>
<dbReference type="SUPFAM" id="SSF52540">
    <property type="entry name" value="P-loop containing nucleoside triphosphate hydrolases"/>
    <property type="match status" value="1"/>
</dbReference>
<dbReference type="InterPro" id="IPR027417">
    <property type="entry name" value="P-loop_NTPase"/>
</dbReference>
<organism evidence="2 3">
    <name type="scientific">Parenemella sanctibonifatiensis</name>
    <dbReference type="NCBI Taxonomy" id="2016505"/>
    <lineage>
        <taxon>Bacteria</taxon>
        <taxon>Bacillati</taxon>
        <taxon>Actinomycetota</taxon>
        <taxon>Actinomycetes</taxon>
        <taxon>Propionibacteriales</taxon>
        <taxon>Propionibacteriaceae</taxon>
        <taxon>Parenemella</taxon>
    </lineage>
</organism>
<name>A0A255EAR6_9ACTN</name>
<evidence type="ECO:0000313" key="2">
    <source>
        <dbReference type="EMBL" id="OYN88659.1"/>
    </source>
</evidence>
<gene>
    <name evidence="2" type="ORF">CGZ91_13750</name>
    <name evidence="1" type="ORF">CGZ92_06995</name>
</gene>
<protein>
    <submittedName>
        <fullName evidence="2">Uncharacterized protein</fullName>
    </submittedName>
</protein>
<reference evidence="3 4" key="1">
    <citation type="submission" date="2017-07" db="EMBL/GenBank/DDBJ databases">
        <title>Draft whole genome sequences of clinical Proprionibacteriaceae strains.</title>
        <authorList>
            <person name="Bernier A.-M."/>
            <person name="Bernard K."/>
            <person name="Domingo M.-C."/>
        </authorList>
    </citation>
    <scope>NUCLEOTIDE SEQUENCE [LARGE SCALE GENOMIC DNA]</scope>
    <source>
        <strain evidence="2 3">NML 150081</strain>
        <strain evidence="1 4">NML 160184</strain>
    </source>
</reference>